<evidence type="ECO:0000313" key="4">
    <source>
        <dbReference type="EMBL" id="KAK9814432.1"/>
    </source>
</evidence>
<proteinExistence type="inferred from homology"/>
<comment type="caution">
    <text evidence="4">The sequence shown here is derived from an EMBL/GenBank/DDBJ whole genome shotgun (WGS) entry which is preliminary data.</text>
</comment>
<sequence>MSTTRPPGANLPHRSSWRNPALPQRQELPQYGSFCGQQMAASGPPRQGRHAKLQRRGGVRAAERSRPADDAEEEEPVEAGVDIEGDERNELAIEALQLGTWRLRGRLDAPYEGLAAQTEGMWRGMLPDLMLYPLPKEFKYCDSLDPKQEYGPWAYEELEDPPKDSEAYPRLQIENRCYENRVFRKLHLELSVRQDGLQVMHCVMYPKGNFDFPILSMDLVGKDDRVSLGIIDPCPVAMDRSLPPLYAQAVRRLQQQYRMVNNRSIPDWGAAIFSDACVIIRPTSDEELADFLKYCIALVRVHLHMSLNAMPVQTNREKRLKDIEAANKRYCEKQRENDKTRRILVNGFDEEFADQFMNLVLFDFEPFREPAPAAAADVK</sequence>
<feature type="compositionally biased region" description="Basic residues" evidence="3">
    <location>
        <begin position="47"/>
        <end position="58"/>
    </location>
</feature>
<dbReference type="PANTHER" id="PTHR34557">
    <property type="entry name" value="PHYTOCHROMOBILIN:FERREDOXIN OXIDOREDUCTASE, CHLOROPLASTIC"/>
    <property type="match status" value="1"/>
</dbReference>
<evidence type="ECO:0000256" key="2">
    <source>
        <dbReference type="ARBA" id="ARBA00023002"/>
    </source>
</evidence>
<dbReference type="EMBL" id="JALJOR010000007">
    <property type="protein sequence ID" value="KAK9814432.1"/>
    <property type="molecule type" value="Genomic_DNA"/>
</dbReference>
<feature type="compositionally biased region" description="Acidic residues" evidence="3">
    <location>
        <begin position="70"/>
        <end position="84"/>
    </location>
</feature>
<feature type="region of interest" description="Disordered" evidence="3">
    <location>
        <begin position="1"/>
        <end position="84"/>
    </location>
</feature>
<dbReference type="GO" id="GO:0050897">
    <property type="term" value="F:cobalt ion binding"/>
    <property type="evidence" value="ECO:0007669"/>
    <property type="project" value="InterPro"/>
</dbReference>
<dbReference type="PANTHER" id="PTHR34557:SF1">
    <property type="entry name" value="PHYTOCHROMOBILIN:FERREDOXIN OXIDOREDUCTASE, CHLOROPLASTIC"/>
    <property type="match status" value="1"/>
</dbReference>
<dbReference type="GO" id="GO:0016636">
    <property type="term" value="F:oxidoreductase activity, acting on the CH-CH group of donors, iron-sulfur protein as acceptor"/>
    <property type="evidence" value="ECO:0007669"/>
    <property type="project" value="InterPro"/>
</dbReference>
<gene>
    <name evidence="4" type="ORF">WJX72_005832</name>
</gene>
<evidence type="ECO:0008006" key="6">
    <source>
        <dbReference type="Google" id="ProtNLM"/>
    </source>
</evidence>
<dbReference type="Gene3D" id="3.40.1500.20">
    <property type="match status" value="1"/>
</dbReference>
<accession>A0AAW1Q122</accession>
<dbReference type="AlphaFoldDB" id="A0AAW1Q122"/>
<dbReference type="Proteomes" id="UP001489004">
    <property type="component" value="Unassembled WGS sequence"/>
</dbReference>
<evidence type="ECO:0000256" key="3">
    <source>
        <dbReference type="SAM" id="MobiDB-lite"/>
    </source>
</evidence>
<keyword evidence="5" id="KW-1185">Reference proteome</keyword>
<reference evidence="4 5" key="1">
    <citation type="journal article" date="2024" name="Nat. Commun.">
        <title>Phylogenomics reveals the evolutionary origins of lichenization in chlorophyte algae.</title>
        <authorList>
            <person name="Puginier C."/>
            <person name="Libourel C."/>
            <person name="Otte J."/>
            <person name="Skaloud P."/>
            <person name="Haon M."/>
            <person name="Grisel S."/>
            <person name="Petersen M."/>
            <person name="Berrin J.G."/>
            <person name="Delaux P.M."/>
            <person name="Dal Grande F."/>
            <person name="Keller J."/>
        </authorList>
    </citation>
    <scope>NUCLEOTIDE SEQUENCE [LARGE SCALE GENOMIC DNA]</scope>
    <source>
        <strain evidence="4 5">SAG 2043</strain>
    </source>
</reference>
<dbReference type="Pfam" id="PF05996">
    <property type="entry name" value="Fe_bilin_red"/>
    <property type="match status" value="1"/>
</dbReference>
<protein>
    <recommendedName>
        <fullName evidence="6">Phycocyanobilin:ferredoxin oxidoreductase</fullName>
    </recommendedName>
</protein>
<dbReference type="GO" id="GO:0010024">
    <property type="term" value="P:phytochromobilin biosynthetic process"/>
    <property type="evidence" value="ECO:0007669"/>
    <property type="project" value="InterPro"/>
</dbReference>
<name>A0AAW1Q122_9CHLO</name>
<evidence type="ECO:0000256" key="1">
    <source>
        <dbReference type="ARBA" id="ARBA00006908"/>
    </source>
</evidence>
<comment type="similarity">
    <text evidence="1">Belongs to the HY2 family.</text>
</comment>
<organism evidence="4 5">
    <name type="scientific">[Myrmecia] bisecta</name>
    <dbReference type="NCBI Taxonomy" id="41462"/>
    <lineage>
        <taxon>Eukaryota</taxon>
        <taxon>Viridiplantae</taxon>
        <taxon>Chlorophyta</taxon>
        <taxon>core chlorophytes</taxon>
        <taxon>Trebouxiophyceae</taxon>
        <taxon>Trebouxiales</taxon>
        <taxon>Trebouxiaceae</taxon>
        <taxon>Myrmecia</taxon>
    </lineage>
</organism>
<dbReference type="InterPro" id="IPR009249">
    <property type="entry name" value="Ferredoxin-dep_bilin_Rdtase"/>
</dbReference>
<evidence type="ECO:0000313" key="5">
    <source>
        <dbReference type="Proteomes" id="UP001489004"/>
    </source>
</evidence>
<keyword evidence="2" id="KW-0560">Oxidoreductase</keyword>